<proteinExistence type="predicted"/>
<accession>A0AAW3NJL3</accession>
<name>A0AAW3NJL3_9BURK</name>
<dbReference type="AlphaFoldDB" id="A0AAW3NJL3"/>
<comment type="caution">
    <text evidence="1">The sequence shown here is derived from an EMBL/GenBank/DDBJ whole genome shotgun (WGS) entry which is preliminary data.</text>
</comment>
<reference evidence="1 2" key="1">
    <citation type="submission" date="2015-11" db="EMBL/GenBank/DDBJ databases">
        <title>Expanding the genomic diversity of Burkholderia species for the development of highly accurate diagnostics.</title>
        <authorList>
            <person name="Sahl J."/>
            <person name="Keim P."/>
            <person name="Wagner D."/>
        </authorList>
    </citation>
    <scope>NUCLEOTIDE SEQUENCE [LARGE SCALE GENOMIC DNA]</scope>
    <source>
        <strain evidence="1 2">MSMB1137WGS</strain>
    </source>
</reference>
<evidence type="ECO:0000313" key="2">
    <source>
        <dbReference type="Proteomes" id="UP000056732"/>
    </source>
</evidence>
<gene>
    <name evidence="1" type="ORF">WK53_28715</name>
</gene>
<evidence type="ECO:0000313" key="1">
    <source>
        <dbReference type="EMBL" id="KVT58029.1"/>
    </source>
</evidence>
<dbReference type="EMBL" id="LPDO01000040">
    <property type="protein sequence ID" value="KVT58029.1"/>
    <property type="molecule type" value="Genomic_DNA"/>
</dbReference>
<protein>
    <submittedName>
        <fullName evidence="1">Uncharacterized protein</fullName>
    </submittedName>
</protein>
<sequence length="139" mass="14443">MMTLGLMSAAFAQTDAPATGLGQSWPNATDVSRNPHWHVYVFHLHGIDYVQINDLNGTVRAAVGTTNGVAIVLPVGVDALQVRTDTAALSHAATSLAAQTVYRDNATTVTATPQSDGTNIFTVTAICQDPYNCGGGRGG</sequence>
<organism evidence="1 2">
    <name type="scientific">Burkholderia ubonensis</name>
    <dbReference type="NCBI Taxonomy" id="101571"/>
    <lineage>
        <taxon>Bacteria</taxon>
        <taxon>Pseudomonadati</taxon>
        <taxon>Pseudomonadota</taxon>
        <taxon>Betaproteobacteria</taxon>
        <taxon>Burkholderiales</taxon>
        <taxon>Burkholderiaceae</taxon>
        <taxon>Burkholderia</taxon>
        <taxon>Burkholderia cepacia complex</taxon>
    </lineage>
</organism>
<dbReference type="Proteomes" id="UP000056732">
    <property type="component" value="Unassembled WGS sequence"/>
</dbReference>